<dbReference type="SUPFAM" id="SSF50978">
    <property type="entry name" value="WD40 repeat-like"/>
    <property type="match status" value="1"/>
</dbReference>
<dbReference type="InterPro" id="IPR001680">
    <property type="entry name" value="WD40_rpt"/>
</dbReference>
<name>A0A9P6HGX7_9AGAM</name>
<feature type="domain" description="NACHT" evidence="3">
    <location>
        <begin position="294"/>
        <end position="436"/>
    </location>
</feature>
<accession>A0A9P6HGX7</accession>
<dbReference type="PANTHER" id="PTHR10039">
    <property type="entry name" value="AMELOGENIN"/>
    <property type="match status" value="1"/>
</dbReference>
<evidence type="ECO:0000259" key="3">
    <source>
        <dbReference type="PROSITE" id="PS50837"/>
    </source>
</evidence>
<keyword evidence="5" id="KW-1185">Reference proteome</keyword>
<sequence length="1495" mass="166969">MPGFRKKPPSSGKATDNPPPTPATLTNHPQVKDLGVPATSTSAIALPVAPPSCDPTDIAPDDPESSKESSWGTTYEAAKMVIEIANASSDMFLPLKAVVGALSVLIKNYDQTADNADRIKEIEQRVDSLREILASPVGQDDEEKVRRDVLKKKLKDVIAKLGPLSGKRGIVKFLKNASHAKTLNSVVQDLATAVTDYQICLQQKIYDNTRMGEDIYENTKKIDEGTQKIYENTKRIGENIQNIIEAADLEWLEKLDPVRNAGYQAGHHDKCLPGTRESILDEIMGWAQGPQDRRVFWLNGLAGTGKSTIAQTFSRMVADAGSLGASFFCSRDYLDRKELKSIFPTLAYQLACRYPAFRNEIIGVIKRDPSVARNSLISQFKDLIVDPLFSTKIPCVIVVDALDECVDDQPASAILSVLGRHVQDLPSVKFFITGRPEPRIRTGFRLPLLQKITQIFLLHEVKLSSVDKDIQLYLQEKLTAVAKWRSHLNVSHPWPCDQDLSFLTKKSSGLFIFASTLARFIESEHHEPNERLQLIINSPDRTLHEGRAGIDPLYTQVLQLAFSGITETAVFTNLRRVLGTVILAFNPLSRDKVAKLLDVSAPLIATTLRHLHSVLLVPDEDSKEIRVFHKSFPDFLQDHSRCSDPKFLIDTHSHHGDIALSCLKLLKKLKLNPCNLPAYAMNRDVANLPELLEDKVGGATRYACGYWAMHLRSSPTTGHYAVELIASATEFFKANGIQWIEVMSLENRLESVVHSIHKLFNWFGLVDGSTSELHHLAEDHLRFTQSFFHLIQQSAMHIYHSALPLSPRSSTFHSMNIPGKSSITGFYGNPKSWGAVVQTIQGGSDNFTCMTTSGKWIAVACSDSVVRIYNAVTGALRLSLRTMDPVEIVKGSPDGSILFCVHPGSSITLWDIQTGGPIRRFGLEGEVQDIAVSSRGRYLACRLSNEVANVWKFVGKLEMADVRVVSPVRHFCWLEPEERLVIVGRGSVHTWDVVSRSKLLKFETENLISGAVYSQELARLAVITKSTLGDTILVINLREGAISSVLGGIQELSCFTFSRTTRELMCGTGNGGLMIYNFSKFSSRSLKYPEKMTFISSLPNGTILVGFVRSGIQMLSLDGGHASSPQLTRTRDVKTFDQGRIIAIIPTTHDHIQLLESSTMSELVTIPSQGTFSYTLQDIHSHFSYPLQDVHPHFPHPLQDVHPHFPYPLQDVHPHFPHPQEIHLYFPYTPQDVRPHLEDPDFGTSPGTTHFPVVLSASLENRMVVYCSAERNRLCLALRGLDDTSPTWTVEIERPPSAGGISPTGTWLVTFHREKHGTCISVRDLRNGRVLGELVDGSHSLPSNITFDSEKRFYSHHDGYRLSHDLSFSHDGNNAQVIRHKQQQPPAVPENWGFEVDSSREWVKDWRGKRICWIPPGHIRSAHGYFWTKPNELVMVAEDGALRKLTFCQDSGNRSYCSPTIFDRLTGLDWVAIRRTGFDQERSYIKHTARCSVTL</sequence>
<dbReference type="PROSITE" id="PS50837">
    <property type="entry name" value="NACHT"/>
    <property type="match status" value="1"/>
</dbReference>
<reference evidence="4" key="1">
    <citation type="journal article" date="2020" name="Nat. Commun.">
        <title>Large-scale genome sequencing of mycorrhizal fungi provides insights into the early evolution of symbiotic traits.</title>
        <authorList>
            <person name="Miyauchi S."/>
            <person name="Kiss E."/>
            <person name="Kuo A."/>
            <person name="Drula E."/>
            <person name="Kohler A."/>
            <person name="Sanchez-Garcia M."/>
            <person name="Morin E."/>
            <person name="Andreopoulos B."/>
            <person name="Barry K.W."/>
            <person name="Bonito G."/>
            <person name="Buee M."/>
            <person name="Carver A."/>
            <person name="Chen C."/>
            <person name="Cichocki N."/>
            <person name="Clum A."/>
            <person name="Culley D."/>
            <person name="Crous P.W."/>
            <person name="Fauchery L."/>
            <person name="Girlanda M."/>
            <person name="Hayes R.D."/>
            <person name="Keri Z."/>
            <person name="LaButti K."/>
            <person name="Lipzen A."/>
            <person name="Lombard V."/>
            <person name="Magnuson J."/>
            <person name="Maillard F."/>
            <person name="Murat C."/>
            <person name="Nolan M."/>
            <person name="Ohm R.A."/>
            <person name="Pangilinan J."/>
            <person name="Pereira M.F."/>
            <person name="Perotto S."/>
            <person name="Peter M."/>
            <person name="Pfister S."/>
            <person name="Riley R."/>
            <person name="Sitrit Y."/>
            <person name="Stielow J.B."/>
            <person name="Szollosi G."/>
            <person name="Zifcakova L."/>
            <person name="Stursova M."/>
            <person name="Spatafora J.W."/>
            <person name="Tedersoo L."/>
            <person name="Vaario L.M."/>
            <person name="Yamada A."/>
            <person name="Yan M."/>
            <person name="Wang P."/>
            <person name="Xu J."/>
            <person name="Bruns T."/>
            <person name="Baldrian P."/>
            <person name="Vilgalys R."/>
            <person name="Dunand C."/>
            <person name="Henrissat B."/>
            <person name="Grigoriev I.V."/>
            <person name="Hibbett D."/>
            <person name="Nagy L.G."/>
            <person name="Martin F.M."/>
        </authorList>
    </citation>
    <scope>NUCLEOTIDE SEQUENCE</scope>
    <source>
        <strain evidence="4">UH-Tt-Lm1</strain>
    </source>
</reference>
<dbReference type="Pfam" id="PF24883">
    <property type="entry name" value="NPHP3_N"/>
    <property type="match status" value="1"/>
</dbReference>
<organism evidence="4 5">
    <name type="scientific">Thelephora terrestris</name>
    <dbReference type="NCBI Taxonomy" id="56493"/>
    <lineage>
        <taxon>Eukaryota</taxon>
        <taxon>Fungi</taxon>
        <taxon>Dikarya</taxon>
        <taxon>Basidiomycota</taxon>
        <taxon>Agaricomycotina</taxon>
        <taxon>Agaricomycetes</taxon>
        <taxon>Thelephorales</taxon>
        <taxon>Thelephoraceae</taxon>
        <taxon>Thelephora</taxon>
    </lineage>
</organism>
<proteinExistence type="predicted"/>
<reference evidence="4" key="2">
    <citation type="submission" date="2020-11" db="EMBL/GenBank/DDBJ databases">
        <authorList>
            <consortium name="DOE Joint Genome Institute"/>
            <person name="Kuo A."/>
            <person name="Miyauchi S."/>
            <person name="Kiss E."/>
            <person name="Drula E."/>
            <person name="Kohler A."/>
            <person name="Sanchez-Garcia M."/>
            <person name="Andreopoulos B."/>
            <person name="Barry K.W."/>
            <person name="Bonito G."/>
            <person name="Buee M."/>
            <person name="Carver A."/>
            <person name="Chen C."/>
            <person name="Cichocki N."/>
            <person name="Clum A."/>
            <person name="Culley D."/>
            <person name="Crous P.W."/>
            <person name="Fauchery L."/>
            <person name="Girlanda M."/>
            <person name="Hayes R."/>
            <person name="Keri Z."/>
            <person name="Labutti K."/>
            <person name="Lipzen A."/>
            <person name="Lombard V."/>
            <person name="Magnuson J."/>
            <person name="Maillard F."/>
            <person name="Morin E."/>
            <person name="Murat C."/>
            <person name="Nolan M."/>
            <person name="Ohm R."/>
            <person name="Pangilinan J."/>
            <person name="Pereira M."/>
            <person name="Perotto S."/>
            <person name="Peter M."/>
            <person name="Riley R."/>
            <person name="Sitrit Y."/>
            <person name="Stielow B."/>
            <person name="Szollosi G."/>
            <person name="Zifcakova L."/>
            <person name="Stursova M."/>
            <person name="Spatafora J.W."/>
            <person name="Tedersoo L."/>
            <person name="Vaario L.-M."/>
            <person name="Yamada A."/>
            <person name="Yan M."/>
            <person name="Wang P."/>
            <person name="Xu J."/>
            <person name="Bruns T."/>
            <person name="Baldrian P."/>
            <person name="Vilgalys R."/>
            <person name="Henrissat B."/>
            <person name="Grigoriev I.V."/>
            <person name="Hibbett D."/>
            <person name="Nagy L.G."/>
            <person name="Martin F.M."/>
        </authorList>
    </citation>
    <scope>NUCLEOTIDE SEQUENCE</scope>
    <source>
        <strain evidence="4">UH-Tt-Lm1</strain>
    </source>
</reference>
<dbReference type="InterPro" id="IPR056884">
    <property type="entry name" value="NPHP3-like_N"/>
</dbReference>
<dbReference type="InterPro" id="IPR059179">
    <property type="entry name" value="MLKL-like_MCAfunc"/>
</dbReference>
<evidence type="ECO:0000313" key="5">
    <source>
        <dbReference type="Proteomes" id="UP000736335"/>
    </source>
</evidence>
<dbReference type="SUPFAM" id="SSF52540">
    <property type="entry name" value="P-loop containing nucleoside triphosphate hydrolases"/>
    <property type="match status" value="1"/>
</dbReference>
<dbReference type="CDD" id="cd21037">
    <property type="entry name" value="MLKL_NTD"/>
    <property type="match status" value="1"/>
</dbReference>
<dbReference type="Proteomes" id="UP000736335">
    <property type="component" value="Unassembled WGS sequence"/>
</dbReference>
<dbReference type="InterPro" id="IPR027417">
    <property type="entry name" value="P-loop_NTPase"/>
</dbReference>
<dbReference type="InterPro" id="IPR036322">
    <property type="entry name" value="WD40_repeat_dom_sf"/>
</dbReference>
<dbReference type="InterPro" id="IPR007111">
    <property type="entry name" value="NACHT_NTPase"/>
</dbReference>
<gene>
    <name evidence="4" type="ORF">BJ322DRAFT_812146</name>
</gene>
<dbReference type="SMART" id="SM00320">
    <property type="entry name" value="WD40"/>
    <property type="match status" value="5"/>
</dbReference>
<feature type="region of interest" description="Disordered" evidence="2">
    <location>
        <begin position="1"/>
        <end position="71"/>
    </location>
</feature>
<dbReference type="InterPro" id="IPR015943">
    <property type="entry name" value="WD40/YVTN_repeat-like_dom_sf"/>
</dbReference>
<evidence type="ECO:0000256" key="2">
    <source>
        <dbReference type="SAM" id="MobiDB-lite"/>
    </source>
</evidence>
<dbReference type="OrthoDB" id="5988599at2759"/>
<dbReference type="Gene3D" id="3.40.50.300">
    <property type="entry name" value="P-loop containing nucleotide triphosphate hydrolases"/>
    <property type="match status" value="1"/>
</dbReference>
<dbReference type="EMBL" id="WIUZ02000007">
    <property type="protein sequence ID" value="KAF9785152.1"/>
    <property type="molecule type" value="Genomic_DNA"/>
</dbReference>
<dbReference type="PANTHER" id="PTHR10039:SF17">
    <property type="entry name" value="FUNGAL STAND N-TERMINAL GOODBYE DOMAIN-CONTAINING PROTEIN-RELATED"/>
    <property type="match status" value="1"/>
</dbReference>
<dbReference type="Gene3D" id="2.130.10.10">
    <property type="entry name" value="YVTN repeat-like/Quinoprotein amine dehydrogenase"/>
    <property type="match status" value="2"/>
</dbReference>
<dbReference type="SUPFAM" id="SSF63829">
    <property type="entry name" value="Calcium-dependent phosphotriesterase"/>
    <property type="match status" value="1"/>
</dbReference>
<evidence type="ECO:0000313" key="4">
    <source>
        <dbReference type="EMBL" id="KAF9785152.1"/>
    </source>
</evidence>
<protein>
    <recommendedName>
        <fullName evidence="3">NACHT domain-containing protein</fullName>
    </recommendedName>
</protein>
<keyword evidence="1" id="KW-0677">Repeat</keyword>
<evidence type="ECO:0000256" key="1">
    <source>
        <dbReference type="ARBA" id="ARBA00022737"/>
    </source>
</evidence>
<comment type="caution">
    <text evidence="4">The sequence shown here is derived from an EMBL/GenBank/DDBJ whole genome shotgun (WGS) entry which is preliminary data.</text>
</comment>